<dbReference type="PROSITE" id="PS50893">
    <property type="entry name" value="ABC_TRANSPORTER_2"/>
    <property type="match status" value="2"/>
</dbReference>
<evidence type="ECO:0000313" key="14">
    <source>
        <dbReference type="Proteomes" id="UP000822688"/>
    </source>
</evidence>
<dbReference type="GO" id="GO:0016020">
    <property type="term" value="C:membrane"/>
    <property type="evidence" value="ECO:0007669"/>
    <property type="project" value="UniProtKB-SubCell"/>
</dbReference>
<evidence type="ECO:0000256" key="10">
    <source>
        <dbReference type="SAM" id="MobiDB-lite"/>
    </source>
</evidence>
<gene>
    <name evidence="13" type="ORF">KC19_8G112700</name>
</gene>
<dbReference type="CDD" id="cd03232">
    <property type="entry name" value="ABCG_PDR_domain2"/>
    <property type="match status" value="1"/>
</dbReference>
<dbReference type="OrthoDB" id="66620at2759"/>
<dbReference type="InterPro" id="IPR013525">
    <property type="entry name" value="ABC2_TM"/>
</dbReference>
<dbReference type="Pfam" id="PF01061">
    <property type="entry name" value="ABC2_membrane"/>
    <property type="match status" value="2"/>
</dbReference>
<feature type="transmembrane region" description="Helical" evidence="11">
    <location>
        <begin position="755"/>
        <end position="779"/>
    </location>
</feature>
<feature type="domain" description="ABC transporter" evidence="12">
    <location>
        <begin position="879"/>
        <end position="1131"/>
    </location>
</feature>
<dbReference type="Pfam" id="PF08370">
    <property type="entry name" value="PDR_assoc"/>
    <property type="match status" value="1"/>
</dbReference>
<evidence type="ECO:0000256" key="9">
    <source>
        <dbReference type="ARBA" id="ARBA00023136"/>
    </source>
</evidence>
<keyword evidence="4 11" id="KW-0812">Transmembrane</keyword>
<feature type="transmembrane region" description="Helical" evidence="11">
    <location>
        <begin position="674"/>
        <end position="695"/>
    </location>
</feature>
<name>A0A8T0H0Y3_CERPU</name>
<evidence type="ECO:0000256" key="2">
    <source>
        <dbReference type="ARBA" id="ARBA00006012"/>
    </source>
</evidence>
<dbReference type="InterPro" id="IPR003439">
    <property type="entry name" value="ABC_transporter-like_ATP-bd"/>
</dbReference>
<evidence type="ECO:0000256" key="8">
    <source>
        <dbReference type="ARBA" id="ARBA00022989"/>
    </source>
</evidence>
<dbReference type="InterPro" id="IPR043926">
    <property type="entry name" value="ABCG_dom"/>
</dbReference>
<dbReference type="GO" id="GO:0016887">
    <property type="term" value="F:ATP hydrolysis activity"/>
    <property type="evidence" value="ECO:0007669"/>
    <property type="project" value="InterPro"/>
</dbReference>
<dbReference type="InterPro" id="IPR003593">
    <property type="entry name" value="AAA+_ATPase"/>
</dbReference>
<keyword evidence="8 11" id="KW-1133">Transmembrane helix</keyword>
<dbReference type="PANTHER" id="PTHR48040:SF13">
    <property type="entry name" value="ABC TRANSPORTER G FAMILY MEMBER 31"/>
    <property type="match status" value="1"/>
</dbReference>
<feature type="region of interest" description="Disordered" evidence="10">
    <location>
        <begin position="1"/>
        <end position="42"/>
    </location>
</feature>
<evidence type="ECO:0000256" key="4">
    <source>
        <dbReference type="ARBA" id="ARBA00022692"/>
    </source>
</evidence>
<keyword evidence="14" id="KW-1185">Reference proteome</keyword>
<feature type="domain" description="ABC transporter" evidence="12">
    <location>
        <begin position="160"/>
        <end position="433"/>
    </location>
</feature>
<dbReference type="EMBL" id="CM026429">
    <property type="protein sequence ID" value="KAG0564467.1"/>
    <property type="molecule type" value="Genomic_DNA"/>
</dbReference>
<feature type="transmembrane region" description="Helical" evidence="11">
    <location>
        <begin position="562"/>
        <end position="581"/>
    </location>
</feature>
<organism evidence="13 14">
    <name type="scientific">Ceratodon purpureus</name>
    <name type="common">Fire moss</name>
    <name type="synonym">Dicranum purpureum</name>
    <dbReference type="NCBI Taxonomy" id="3225"/>
    <lineage>
        <taxon>Eukaryota</taxon>
        <taxon>Viridiplantae</taxon>
        <taxon>Streptophyta</taxon>
        <taxon>Embryophyta</taxon>
        <taxon>Bryophyta</taxon>
        <taxon>Bryophytina</taxon>
        <taxon>Bryopsida</taxon>
        <taxon>Dicranidae</taxon>
        <taxon>Pseudoditrichales</taxon>
        <taxon>Ditrichaceae</taxon>
        <taxon>Ceratodon</taxon>
    </lineage>
</organism>
<evidence type="ECO:0000256" key="1">
    <source>
        <dbReference type="ARBA" id="ARBA00004141"/>
    </source>
</evidence>
<feature type="transmembrane region" description="Helical" evidence="11">
    <location>
        <begin position="1303"/>
        <end position="1326"/>
    </location>
</feature>
<keyword evidence="9 11" id="KW-0472">Membrane</keyword>
<dbReference type="CDD" id="cd03233">
    <property type="entry name" value="ABCG_PDR_domain1"/>
    <property type="match status" value="1"/>
</dbReference>
<dbReference type="GO" id="GO:0140359">
    <property type="term" value="F:ABC-type transporter activity"/>
    <property type="evidence" value="ECO:0007669"/>
    <property type="project" value="InterPro"/>
</dbReference>
<dbReference type="InterPro" id="IPR027417">
    <property type="entry name" value="P-loop_NTPase"/>
</dbReference>
<feature type="transmembrane region" description="Helical" evidence="11">
    <location>
        <begin position="649"/>
        <end position="668"/>
    </location>
</feature>
<dbReference type="InterPro" id="IPR013581">
    <property type="entry name" value="PDR_assoc"/>
</dbReference>
<evidence type="ECO:0000256" key="3">
    <source>
        <dbReference type="ARBA" id="ARBA00022448"/>
    </source>
</evidence>
<dbReference type="InterPro" id="IPR034003">
    <property type="entry name" value="ABCG_PDR_2"/>
</dbReference>
<comment type="similarity">
    <text evidence="2">Belongs to the ABC transporter superfamily. ABCG family. PDR (TC 3.A.1.205) subfamily.</text>
</comment>
<evidence type="ECO:0000256" key="6">
    <source>
        <dbReference type="ARBA" id="ARBA00022741"/>
    </source>
</evidence>
<dbReference type="Pfam" id="PF19055">
    <property type="entry name" value="ABC2_membrane_7"/>
    <property type="match status" value="2"/>
</dbReference>
<feature type="transmembrane region" description="Helical" evidence="11">
    <location>
        <begin position="1395"/>
        <end position="1414"/>
    </location>
</feature>
<protein>
    <recommendedName>
        <fullName evidence="12">ABC transporter domain-containing protein</fullName>
    </recommendedName>
</protein>
<reference evidence="13" key="1">
    <citation type="submission" date="2020-06" db="EMBL/GenBank/DDBJ databases">
        <title>WGS assembly of Ceratodon purpureus strain R40.</title>
        <authorList>
            <person name="Carey S.B."/>
            <person name="Jenkins J."/>
            <person name="Shu S."/>
            <person name="Lovell J.T."/>
            <person name="Sreedasyam A."/>
            <person name="Maumus F."/>
            <person name="Tiley G.P."/>
            <person name="Fernandez-Pozo N."/>
            <person name="Barry K."/>
            <person name="Chen C."/>
            <person name="Wang M."/>
            <person name="Lipzen A."/>
            <person name="Daum C."/>
            <person name="Saski C.A."/>
            <person name="Payton A.C."/>
            <person name="Mcbreen J.C."/>
            <person name="Conrad R.E."/>
            <person name="Kollar L.M."/>
            <person name="Olsson S."/>
            <person name="Huttunen S."/>
            <person name="Landis J.B."/>
            <person name="Wickett N.J."/>
            <person name="Johnson M.G."/>
            <person name="Rensing S.A."/>
            <person name="Grimwood J."/>
            <person name="Schmutz J."/>
            <person name="Mcdaniel S.F."/>
        </authorList>
    </citation>
    <scope>NUCLEOTIDE SEQUENCE</scope>
    <source>
        <strain evidence="13">R40</strain>
    </source>
</reference>
<feature type="transmembrane region" description="Helical" evidence="11">
    <location>
        <begin position="1222"/>
        <end position="1243"/>
    </location>
</feature>
<keyword evidence="5" id="KW-0677">Repeat</keyword>
<feature type="transmembrane region" description="Helical" evidence="11">
    <location>
        <begin position="529"/>
        <end position="550"/>
    </location>
</feature>
<comment type="subcellular location">
    <subcellularLocation>
        <location evidence="1">Membrane</location>
        <topology evidence="1">Multi-pass membrane protein</topology>
    </subcellularLocation>
</comment>
<dbReference type="GO" id="GO:0005524">
    <property type="term" value="F:ATP binding"/>
    <property type="evidence" value="ECO:0007669"/>
    <property type="project" value="UniProtKB-KW"/>
</dbReference>
<keyword evidence="6" id="KW-0547">Nucleotide-binding</keyword>
<dbReference type="Pfam" id="PF00005">
    <property type="entry name" value="ABC_tran"/>
    <property type="match status" value="2"/>
</dbReference>
<dbReference type="FunFam" id="3.40.50.300:FF:000179">
    <property type="entry name" value="ABC transporter G family member 34"/>
    <property type="match status" value="1"/>
</dbReference>
<dbReference type="InterPro" id="IPR034001">
    <property type="entry name" value="ABCG_PDR_1"/>
</dbReference>
<accession>A0A8T0H0Y3</accession>
<dbReference type="Pfam" id="PF14510">
    <property type="entry name" value="ABC_trans_N"/>
    <property type="match status" value="1"/>
</dbReference>
<evidence type="ECO:0000256" key="11">
    <source>
        <dbReference type="SAM" id="Phobius"/>
    </source>
</evidence>
<dbReference type="SMART" id="SM00382">
    <property type="entry name" value="AAA"/>
    <property type="match status" value="2"/>
</dbReference>
<dbReference type="InterPro" id="IPR029481">
    <property type="entry name" value="ABC_trans_N"/>
</dbReference>
<dbReference type="SUPFAM" id="SSF52540">
    <property type="entry name" value="P-loop containing nucleoside triphosphate hydrolases"/>
    <property type="match status" value="2"/>
</dbReference>
<feature type="transmembrane region" description="Helical" evidence="11">
    <location>
        <begin position="1255"/>
        <end position="1271"/>
    </location>
</feature>
<dbReference type="FunFam" id="3.40.50.300:FF:000059">
    <property type="entry name" value="ABC transporter G family member 40"/>
    <property type="match status" value="1"/>
</dbReference>
<dbReference type="Proteomes" id="UP000822688">
    <property type="component" value="Chromosome 8"/>
</dbReference>
<dbReference type="Gene3D" id="3.40.50.300">
    <property type="entry name" value="P-loop containing nucleotide triphosphate hydrolases"/>
    <property type="match status" value="2"/>
</dbReference>
<feature type="transmembrane region" description="Helical" evidence="11">
    <location>
        <begin position="1338"/>
        <end position="1362"/>
    </location>
</feature>
<dbReference type="PANTHER" id="PTHR48040">
    <property type="entry name" value="PLEIOTROPIC DRUG RESISTANCE PROTEIN 1-LIKE ISOFORM X1"/>
    <property type="match status" value="1"/>
</dbReference>
<evidence type="ECO:0000259" key="12">
    <source>
        <dbReference type="PROSITE" id="PS50893"/>
    </source>
</evidence>
<feature type="region of interest" description="Disordered" evidence="10">
    <location>
        <begin position="796"/>
        <end position="829"/>
    </location>
</feature>
<comment type="caution">
    <text evidence="13">The sequence shown here is derived from an EMBL/GenBank/DDBJ whole genome shotgun (WGS) entry which is preliminary data.</text>
</comment>
<sequence length="1480" mass="166573">MAEATVPEGDIWFERKHGGSRNWSDTGSGRVPFKSASTRETDDQQELEWAALEKLPTYSRIHTAIIDPGGDGEGNRVASDVRRLGKGQRTTLVEKALATSEQDNERFLLKVKERLHRVGLQLPSVEVRFEDLTVDADVYVGSRALPSLTNFTRNIVEGLLSKCGILPANKRDFPILHELSGVIRPARMTLLLGPPGAGKTTLLLALAGKLDKSLRTNGRITYNGHTFDEFIPQRTSSYIGQTDNHIGELTVRETLDFAARCQGVGYKLDMLVELARREKEMGIRPDPDIDAYMKATAVEGKKHSLATDYIMKILGLEICADTVVGNDMLRGISGGQKKRVTTGEMVVGPKKTLFMDEISTGLDSSTTYQIVKCTRNFVHLMDGSVLMALLQPAPETFELFDDICLLAEGHIVYLGPREDILDFFESVGFRLPPRKGIADFLQEVTSKKDQEQYWYDQRRPYRYVPVAELANAFRDYRVGKELDEELSTPFDKSRSHPAALVTTKYALPKGKIFKACIEREWLLIKRNRFLYIFRTCQVAFVALLASTLFFRTRLHPTNELYGSLYLSTLFFALVHMMFNGFSEMSITVARLPVLYKQRDNLFYPGWAFSLPSWILRLPYSVVESVIWSCIVYFIIGLAPEAGRFFRYMFLLFLMHQMAIGLFRLIGALGRTMVVANTFGSFALLVVFVLGGFILARQSIHPWWIWGYWISPLSYAQNAIAVNEFLAPRWQKISQITGRPLYLSILESRGIFTRGYWYWIGIGAMIGYTVLFNVLATLALQHLNPMGKQQATVAEETVKEKVEGRSMSTKRKSMSVRDGLSSRNGHSARNGHRVEGMQMEELSRVQQNGVPSETAVDIANLSKGSQGQKGMILPFEPLSLTFHDVNYYVDMPANMKGEGVTADKLQLLRNVSGAFRPGVLTALMGVSGAGKTTLMDVLAGRKTGGYIEGDIRVSGYPKVQETFARIAGYVEQTDIHSPQVTVHESLTYSSWLRLPKDVDEESRKTFVEEVMELVELNVLRDSLVGLPGNTGLSTEQRKRLTIAVELVANPSIIFMDEPTSGLDARAAAIVMRTVRNTVDTGRTVVCTIHQPSIDIFEAFDELLLLKRGGQTIYAGPLGAQSKDLVEYFQAIEGTPRIQEGYNPATWMLEVSTPGAELRTGKDFADIYRSSNLSRRNEEMIKALSVPKAGSHDLKFPTKFSRSAWTQFKACLWKQKLTYWRSPYYNAVRFFFTIICALIFGSVFWNLGSRRGTQQDVFNVMGALYAAVLFLGVNNASSVQPVVAVERSVFYRERAAGMYSAMPYAFAQGLVEIPYVLLQTIVYALITYSMIQFEWTAAKFFWYLIFMFLTFSYFTFYGMMAVALTPSQQLAAVISSAFYSIWNLFSGFLIPYPSMPVWWSWYYYLSPVAWTLYGLIESQLGDVKTIIQAPGFGGSTVQEYLHSYFGYSHSMVGVCVAVLFGFNIAFFLVFALSIKFLNFQRR</sequence>
<keyword evidence="7" id="KW-0067">ATP-binding</keyword>
<evidence type="ECO:0000256" key="7">
    <source>
        <dbReference type="ARBA" id="ARBA00022840"/>
    </source>
</evidence>
<feature type="transmembrane region" description="Helical" evidence="11">
    <location>
        <begin position="1449"/>
        <end position="1472"/>
    </location>
</feature>
<evidence type="ECO:0000256" key="5">
    <source>
        <dbReference type="ARBA" id="ARBA00022737"/>
    </source>
</evidence>
<proteinExistence type="inferred from homology"/>
<evidence type="ECO:0000313" key="13">
    <source>
        <dbReference type="EMBL" id="KAG0564467.1"/>
    </source>
</evidence>
<keyword evidence="3" id="KW-0813">Transport</keyword>
<feature type="transmembrane region" description="Helical" evidence="11">
    <location>
        <begin position="1368"/>
        <end position="1388"/>
    </location>
</feature>